<dbReference type="InterPro" id="IPR000008">
    <property type="entry name" value="C2_dom"/>
</dbReference>
<comment type="caution">
    <text evidence="2">The sequence shown here is derived from an EMBL/GenBank/DDBJ whole genome shotgun (WGS) entry which is preliminary data.</text>
</comment>
<keyword evidence="3" id="KW-1185">Reference proteome</keyword>
<evidence type="ECO:0000313" key="2">
    <source>
        <dbReference type="EMBL" id="CAH3131071.1"/>
    </source>
</evidence>
<reference evidence="2 3" key="1">
    <citation type="submission" date="2022-05" db="EMBL/GenBank/DDBJ databases">
        <authorList>
            <consortium name="Genoscope - CEA"/>
            <person name="William W."/>
        </authorList>
    </citation>
    <scope>NUCLEOTIDE SEQUENCE [LARGE SCALE GENOMIC DNA]</scope>
</reference>
<dbReference type="SUPFAM" id="SSF49562">
    <property type="entry name" value="C2 domain (Calcium/lipid-binding domain, CaLB)"/>
    <property type="match status" value="1"/>
</dbReference>
<dbReference type="PANTHER" id="PTHR10024">
    <property type="entry name" value="SYNAPTOTAGMIN"/>
    <property type="match status" value="1"/>
</dbReference>
<evidence type="ECO:0000313" key="3">
    <source>
        <dbReference type="Proteomes" id="UP001159428"/>
    </source>
</evidence>
<dbReference type="GO" id="GO:0001786">
    <property type="term" value="F:phosphatidylserine binding"/>
    <property type="evidence" value="ECO:0007669"/>
    <property type="project" value="TreeGrafter"/>
</dbReference>
<dbReference type="AlphaFoldDB" id="A0AAU9X050"/>
<dbReference type="Pfam" id="PF00168">
    <property type="entry name" value="C2"/>
    <property type="match status" value="1"/>
</dbReference>
<evidence type="ECO:0000259" key="1">
    <source>
        <dbReference type="PROSITE" id="PS50004"/>
    </source>
</evidence>
<gene>
    <name evidence="2" type="ORF">PMEA_00014120</name>
</gene>
<protein>
    <recommendedName>
        <fullName evidence="1">C2 domain-containing protein</fullName>
    </recommendedName>
</protein>
<dbReference type="GO" id="GO:0005544">
    <property type="term" value="F:calcium-dependent phospholipid binding"/>
    <property type="evidence" value="ECO:0007669"/>
    <property type="project" value="TreeGrafter"/>
</dbReference>
<dbReference type="Proteomes" id="UP001159428">
    <property type="component" value="Unassembled WGS sequence"/>
</dbReference>
<dbReference type="PROSITE" id="PS50004">
    <property type="entry name" value="C2"/>
    <property type="match status" value="1"/>
</dbReference>
<dbReference type="InterPro" id="IPR035892">
    <property type="entry name" value="C2_domain_sf"/>
</dbReference>
<dbReference type="Gene3D" id="2.60.40.150">
    <property type="entry name" value="C2 domain"/>
    <property type="match status" value="1"/>
</dbReference>
<name>A0AAU9X050_9CNID</name>
<dbReference type="GO" id="GO:0030276">
    <property type="term" value="F:clathrin binding"/>
    <property type="evidence" value="ECO:0007669"/>
    <property type="project" value="TreeGrafter"/>
</dbReference>
<accession>A0AAU9X050</accession>
<dbReference type="GO" id="GO:0017156">
    <property type="term" value="P:calcium-ion regulated exocytosis"/>
    <property type="evidence" value="ECO:0007669"/>
    <property type="project" value="TreeGrafter"/>
</dbReference>
<dbReference type="SMART" id="SM00239">
    <property type="entry name" value="C2"/>
    <property type="match status" value="1"/>
</dbReference>
<dbReference type="GO" id="GO:0000149">
    <property type="term" value="F:SNARE binding"/>
    <property type="evidence" value="ECO:0007669"/>
    <property type="project" value="TreeGrafter"/>
</dbReference>
<proteinExistence type="predicted"/>
<organism evidence="2 3">
    <name type="scientific">Pocillopora meandrina</name>
    <dbReference type="NCBI Taxonomy" id="46732"/>
    <lineage>
        <taxon>Eukaryota</taxon>
        <taxon>Metazoa</taxon>
        <taxon>Cnidaria</taxon>
        <taxon>Anthozoa</taxon>
        <taxon>Hexacorallia</taxon>
        <taxon>Scleractinia</taxon>
        <taxon>Astrocoeniina</taxon>
        <taxon>Pocilloporidae</taxon>
        <taxon>Pocillopora</taxon>
    </lineage>
</organism>
<dbReference type="GO" id="GO:0005886">
    <property type="term" value="C:plasma membrane"/>
    <property type="evidence" value="ECO:0007669"/>
    <property type="project" value="TreeGrafter"/>
</dbReference>
<dbReference type="GO" id="GO:0005509">
    <property type="term" value="F:calcium ion binding"/>
    <property type="evidence" value="ECO:0007669"/>
    <property type="project" value="TreeGrafter"/>
</dbReference>
<sequence>MKEKRKDIKSLWLPKKKTSLPVMQTTMVQPAVPEQTKACQLTCRSRDCTRMWLLFNCVLGHWNESFDLYSRRSVLLVKLASAQDLPLKDDDDPPDVFVKTQLVPSRKRVYISKVHRETSNPVFDETYEFDIEYQELQQQRLLFEILDYDCMSRYKSVGEVSVLLAELGTHGFNILREVSLCVYISRPRKE</sequence>
<dbReference type="EMBL" id="CALNXJ010000025">
    <property type="protein sequence ID" value="CAH3131071.1"/>
    <property type="molecule type" value="Genomic_DNA"/>
</dbReference>
<dbReference type="GO" id="GO:0070382">
    <property type="term" value="C:exocytic vesicle"/>
    <property type="evidence" value="ECO:0007669"/>
    <property type="project" value="TreeGrafter"/>
</dbReference>
<feature type="domain" description="C2" evidence="1">
    <location>
        <begin position="58"/>
        <end position="182"/>
    </location>
</feature>